<dbReference type="GO" id="GO:0000160">
    <property type="term" value="P:phosphorelay signal transduction system"/>
    <property type="evidence" value="ECO:0007669"/>
    <property type="project" value="InterPro"/>
</dbReference>
<dbReference type="AlphaFoldDB" id="A0A1H2PG46"/>
<dbReference type="PROSITE" id="PS50110">
    <property type="entry name" value="RESPONSE_REGULATORY"/>
    <property type="match status" value="1"/>
</dbReference>
<evidence type="ECO:0000313" key="5">
    <source>
        <dbReference type="Proteomes" id="UP000295254"/>
    </source>
</evidence>
<feature type="modified residue" description="4-aspartylphosphate" evidence="2">
    <location>
        <position position="83"/>
    </location>
</feature>
<dbReference type="Pfam" id="PF00072">
    <property type="entry name" value="Response_reg"/>
    <property type="match status" value="1"/>
</dbReference>
<organism evidence="4 5">
    <name type="scientific">Pseudomonas vancouverensis</name>
    <dbReference type="NCBI Taxonomy" id="95300"/>
    <lineage>
        <taxon>Bacteria</taxon>
        <taxon>Pseudomonadati</taxon>
        <taxon>Pseudomonadota</taxon>
        <taxon>Gammaproteobacteria</taxon>
        <taxon>Pseudomonadales</taxon>
        <taxon>Pseudomonadaceae</taxon>
        <taxon>Pseudomonas</taxon>
    </lineage>
</organism>
<dbReference type="STRING" id="95300.SAMN05216558_5571"/>
<proteinExistence type="predicted"/>
<dbReference type="Proteomes" id="UP000295254">
    <property type="component" value="Unassembled WGS sequence"/>
</dbReference>
<name>A0A1H2PG46_PSEVA</name>
<dbReference type="RefSeq" id="WP_093229425.1">
    <property type="nucleotide sequence ID" value="NZ_LT629803.1"/>
</dbReference>
<keyword evidence="1 2" id="KW-0597">Phosphoprotein</keyword>
<reference evidence="5" key="1">
    <citation type="journal article" date="2019" name="bioRxiv">
        <title>Bacterially produced spermidine induces plant systemic susceptibility to pathogens.</title>
        <authorList>
            <person name="Melnyk R.A."/>
            <person name="Beskrovnaya P.A."/>
            <person name="Liu Z."/>
            <person name="Song Y."/>
            <person name="Haney C.H."/>
        </authorList>
    </citation>
    <scope>NUCLEOTIDE SEQUENCE [LARGE SCALE GENOMIC DNA]</scope>
    <source>
        <strain evidence="5">Dha-51</strain>
    </source>
</reference>
<evidence type="ECO:0000256" key="1">
    <source>
        <dbReference type="ARBA" id="ARBA00022553"/>
    </source>
</evidence>
<protein>
    <submittedName>
        <fullName evidence="4">Response regulator</fullName>
    </submittedName>
</protein>
<dbReference type="InterPro" id="IPR011006">
    <property type="entry name" value="CheY-like_superfamily"/>
</dbReference>
<evidence type="ECO:0000313" key="4">
    <source>
        <dbReference type="EMBL" id="TDB66193.1"/>
    </source>
</evidence>
<dbReference type="InterPro" id="IPR001789">
    <property type="entry name" value="Sig_transdc_resp-reg_receiver"/>
</dbReference>
<gene>
    <name evidence="4" type="ORF">EIY72_04830</name>
</gene>
<evidence type="ECO:0000259" key="3">
    <source>
        <dbReference type="PROSITE" id="PS50110"/>
    </source>
</evidence>
<dbReference type="SUPFAM" id="SSF52172">
    <property type="entry name" value="CheY-like"/>
    <property type="match status" value="1"/>
</dbReference>
<dbReference type="PANTHER" id="PTHR44591:SF3">
    <property type="entry name" value="RESPONSE REGULATORY DOMAIN-CONTAINING PROTEIN"/>
    <property type="match status" value="1"/>
</dbReference>
<dbReference type="SMART" id="SM00448">
    <property type="entry name" value="REC"/>
    <property type="match status" value="1"/>
</dbReference>
<evidence type="ECO:0000256" key="2">
    <source>
        <dbReference type="PROSITE-ProRule" id="PRU00169"/>
    </source>
</evidence>
<comment type="caution">
    <text evidence="4">The sequence shown here is derived from an EMBL/GenBank/DDBJ whole genome shotgun (WGS) entry which is preliminary data.</text>
</comment>
<dbReference type="EMBL" id="RRZK01000007">
    <property type="protein sequence ID" value="TDB66193.1"/>
    <property type="molecule type" value="Genomic_DNA"/>
</dbReference>
<keyword evidence="5" id="KW-1185">Reference proteome</keyword>
<sequence>MSDHDILSDAERELLSSVMLEPDLPLQRVLIVDDDKDARELLSEILALEGIRCLTAASGEAALKILVAEAEIKKPSIGLLITDLRMGHVDGLDLIRRIRESVRAALPIIIVSGDADVKDAIAAMHMSVVDFLLKPIDASHLLALVKRELGIK</sequence>
<feature type="domain" description="Response regulatory" evidence="3">
    <location>
        <begin position="28"/>
        <end position="149"/>
    </location>
</feature>
<dbReference type="Gene3D" id="3.40.50.2300">
    <property type="match status" value="1"/>
</dbReference>
<dbReference type="OrthoDB" id="8964816at2"/>
<accession>A0A1H2PG46</accession>
<dbReference type="InterPro" id="IPR050595">
    <property type="entry name" value="Bact_response_regulator"/>
</dbReference>
<dbReference type="PANTHER" id="PTHR44591">
    <property type="entry name" value="STRESS RESPONSE REGULATOR PROTEIN 1"/>
    <property type="match status" value="1"/>
</dbReference>